<dbReference type="InterPro" id="IPR020476">
    <property type="entry name" value="Nudix_hydrolase"/>
</dbReference>
<dbReference type="CDD" id="cd04685">
    <property type="entry name" value="NUDIX_Hydrolase"/>
    <property type="match status" value="1"/>
</dbReference>
<accession>A0A6J6CVR9</accession>
<dbReference type="InterPro" id="IPR015797">
    <property type="entry name" value="NUDIX_hydrolase-like_dom_sf"/>
</dbReference>
<evidence type="ECO:0000259" key="3">
    <source>
        <dbReference type="PROSITE" id="PS51462"/>
    </source>
</evidence>
<sequence length="154" mass="17531">MQPGQHRETARVILCKPNSEVFLLKTHFDPEVGLPPRWITPGGGIDEGESIIQAAQRELAEETGLRIQSEALGELIWVAEGRWDWADGQNHHTYVDHFYLLQIEDLQLDVSGWTQDELRDVVEHRWWSLDELKQSGESVSPPGLVDFLASHLRG</sequence>
<feature type="domain" description="Nudix hydrolase" evidence="3">
    <location>
        <begin position="4"/>
        <end position="151"/>
    </location>
</feature>
<dbReference type="PANTHER" id="PTHR43046">
    <property type="entry name" value="GDP-MANNOSE MANNOSYL HYDROLASE"/>
    <property type="match status" value="1"/>
</dbReference>
<protein>
    <submittedName>
        <fullName evidence="4">Unannotated protein</fullName>
    </submittedName>
</protein>
<reference evidence="4" key="1">
    <citation type="submission" date="2020-05" db="EMBL/GenBank/DDBJ databases">
        <authorList>
            <person name="Chiriac C."/>
            <person name="Salcher M."/>
            <person name="Ghai R."/>
            <person name="Kavagutti S V."/>
        </authorList>
    </citation>
    <scope>NUCLEOTIDE SEQUENCE</scope>
</reference>
<dbReference type="PROSITE" id="PS00893">
    <property type="entry name" value="NUDIX_BOX"/>
    <property type="match status" value="1"/>
</dbReference>
<dbReference type="EMBL" id="CAEZTF010000018">
    <property type="protein sequence ID" value="CAB4555427.1"/>
    <property type="molecule type" value="Genomic_DNA"/>
</dbReference>
<dbReference type="SUPFAM" id="SSF55811">
    <property type="entry name" value="Nudix"/>
    <property type="match status" value="1"/>
</dbReference>
<dbReference type="PANTHER" id="PTHR43046:SF14">
    <property type="entry name" value="MUTT_NUDIX FAMILY PROTEIN"/>
    <property type="match status" value="1"/>
</dbReference>
<dbReference type="InterPro" id="IPR020084">
    <property type="entry name" value="NUDIX_hydrolase_CS"/>
</dbReference>
<evidence type="ECO:0000313" key="4">
    <source>
        <dbReference type="EMBL" id="CAB4555427.1"/>
    </source>
</evidence>
<dbReference type="Gene3D" id="3.90.79.10">
    <property type="entry name" value="Nucleoside Triphosphate Pyrophosphohydrolase"/>
    <property type="match status" value="1"/>
</dbReference>
<dbReference type="Pfam" id="PF00293">
    <property type="entry name" value="NUDIX"/>
    <property type="match status" value="1"/>
</dbReference>
<dbReference type="PRINTS" id="PR00502">
    <property type="entry name" value="NUDIXFAMILY"/>
</dbReference>
<organism evidence="4">
    <name type="scientific">freshwater metagenome</name>
    <dbReference type="NCBI Taxonomy" id="449393"/>
    <lineage>
        <taxon>unclassified sequences</taxon>
        <taxon>metagenomes</taxon>
        <taxon>ecological metagenomes</taxon>
    </lineage>
</organism>
<keyword evidence="2" id="KW-0378">Hydrolase</keyword>
<dbReference type="GO" id="GO:0016787">
    <property type="term" value="F:hydrolase activity"/>
    <property type="evidence" value="ECO:0007669"/>
    <property type="project" value="UniProtKB-KW"/>
</dbReference>
<evidence type="ECO:0000256" key="2">
    <source>
        <dbReference type="ARBA" id="ARBA00022801"/>
    </source>
</evidence>
<dbReference type="AlphaFoldDB" id="A0A6J6CVR9"/>
<comment type="cofactor">
    <cofactor evidence="1">
        <name>Mg(2+)</name>
        <dbReference type="ChEBI" id="CHEBI:18420"/>
    </cofactor>
</comment>
<dbReference type="InterPro" id="IPR000086">
    <property type="entry name" value="NUDIX_hydrolase_dom"/>
</dbReference>
<dbReference type="PROSITE" id="PS51462">
    <property type="entry name" value="NUDIX"/>
    <property type="match status" value="1"/>
</dbReference>
<gene>
    <name evidence="4" type="ORF">UFOPK1618_00179</name>
</gene>
<proteinExistence type="predicted"/>
<evidence type="ECO:0000256" key="1">
    <source>
        <dbReference type="ARBA" id="ARBA00001946"/>
    </source>
</evidence>
<name>A0A6J6CVR9_9ZZZZ</name>